<sequence>MSRYGIYVQPETGSKPFYLDDEQCQPLAKLGQFKFYFPYESAKLNRVEPEGVWEYIRDRKAWRAVVPGMSDYNCFIVVKKGAHAAGTYGLTGVIQLWTDKLWLEAPYIYVYAECGDYSAWGDDPYGKFFVYDVYGTPKPKSAAGKYGIQLRGMNGVTTLTDFSKLGYCVWAGTVYSDGKKGSGAKIPGYDISNESRYTIYVRPKSQACTMLRFRNSIWTDVPAYLNVLLFDHNPDLSVLPKYGIQICNQNGKTTYTSKYCPLMGGQLLSAMSGNSKYKTPYFNLANYGTFVSSIKNKNYDLAALGLYVSGNYYDVRFLATVDSGWMGDMWTNNGNVQGIYNTHCIDGDLYL</sequence>
<organism evidence="1 2">
    <name type="scientific">Morganella morganii</name>
    <name type="common">Proteus morganii</name>
    <dbReference type="NCBI Taxonomy" id="582"/>
    <lineage>
        <taxon>Bacteria</taxon>
        <taxon>Pseudomonadati</taxon>
        <taxon>Pseudomonadota</taxon>
        <taxon>Gammaproteobacteria</taxon>
        <taxon>Enterobacterales</taxon>
        <taxon>Morganellaceae</taxon>
        <taxon>Morganella</taxon>
    </lineage>
</organism>
<evidence type="ECO:0000313" key="2">
    <source>
        <dbReference type="Proteomes" id="UP000244682"/>
    </source>
</evidence>
<name>A0AAU8ZGQ5_MORMO</name>
<dbReference type="AlphaFoldDB" id="A0AAU8ZGQ5"/>
<accession>A0AAU8ZGQ5</accession>
<reference evidence="1 2" key="1">
    <citation type="submission" date="2018-04" db="EMBL/GenBank/DDBJ databases">
        <title>Whole genome sequencing of Morganella morganii AR_0133.</title>
        <authorList>
            <person name="Conlan S."/>
            <person name="Thomas P.J."/>
            <person name="Mullikin J."/>
            <person name="Frank K.M."/>
            <person name="Segre J.A."/>
        </authorList>
    </citation>
    <scope>NUCLEOTIDE SEQUENCE [LARGE SCALE GENOMIC DNA]</scope>
    <source>
        <strain evidence="1 2">AR_0133</strain>
    </source>
</reference>
<gene>
    <name evidence="1" type="ORF">AM380_00890</name>
</gene>
<dbReference type="RefSeq" id="WP_108655146.1">
    <property type="nucleotide sequence ID" value="NZ_CP028956.1"/>
</dbReference>
<dbReference type="Proteomes" id="UP000244682">
    <property type="component" value="Chromosome"/>
</dbReference>
<evidence type="ECO:0000313" key="1">
    <source>
        <dbReference type="EMBL" id="AWC92312.1"/>
    </source>
</evidence>
<dbReference type="EMBL" id="CP028956">
    <property type="protein sequence ID" value="AWC92312.1"/>
    <property type="molecule type" value="Genomic_DNA"/>
</dbReference>
<proteinExistence type="predicted"/>
<protein>
    <submittedName>
        <fullName evidence="1">Uncharacterized protein</fullName>
    </submittedName>
</protein>